<reference evidence="1 2" key="1">
    <citation type="submission" date="2020-04" db="EMBL/GenBank/DDBJ databases">
        <title>Genome-Wide Identification of 5-Methylcytosine Sites in Bacterial Genomes By High-Throughput Sequencing of MspJI Restriction Fragments.</title>
        <authorList>
            <person name="Wu V."/>
        </authorList>
    </citation>
    <scope>NUCLEOTIDE SEQUENCE [LARGE SCALE GENOMIC DNA]</scope>
    <source>
        <strain evidence="1 2">CCAP 1403/13f</strain>
    </source>
</reference>
<organism evidence="1 2">
    <name type="scientific">Dolichospermum flos-aquae CCAP 1403/13F</name>
    <dbReference type="NCBI Taxonomy" id="315271"/>
    <lineage>
        <taxon>Bacteria</taxon>
        <taxon>Bacillati</taxon>
        <taxon>Cyanobacteriota</taxon>
        <taxon>Cyanophyceae</taxon>
        <taxon>Nostocales</taxon>
        <taxon>Aphanizomenonaceae</taxon>
        <taxon>Dolichospermum</taxon>
    </lineage>
</organism>
<sequence>MDIAVAYILSVYIFSEKQWQQKIWQCLMVGFILAGIVSDVMLFQADTWWLQIGNQYSLATAKYINKFDNPLLLSNNNIYNIGSLLILNHLLNSNTNLLIVEDDHLPLIPQKASKIFLFDSDMTNSQNLLARFKEDKTYSLRLIDEPLTELWQIEKIQKK</sequence>
<reference evidence="1 2" key="2">
    <citation type="submission" date="2020-04" db="EMBL/GenBank/DDBJ databases">
        <authorList>
            <person name="Fomenkov A."/>
            <person name="Anton B.P."/>
            <person name="Roberts R.J."/>
        </authorList>
    </citation>
    <scope>NUCLEOTIDE SEQUENCE [LARGE SCALE GENOMIC DNA]</scope>
    <source>
        <strain evidence="1 2">CCAP 1403/13f</strain>
    </source>
</reference>
<evidence type="ECO:0000313" key="1">
    <source>
        <dbReference type="EMBL" id="QJB42940.1"/>
    </source>
</evidence>
<dbReference type="KEGG" id="dfs:HGD76_00465"/>
<dbReference type="Proteomes" id="UP000502433">
    <property type="component" value="Chromosome"/>
</dbReference>
<dbReference type="AlphaFoldDB" id="A0A6H2BV81"/>
<protein>
    <submittedName>
        <fullName evidence="1">Uncharacterized protein</fullName>
    </submittedName>
</protein>
<dbReference type="EMBL" id="CP051206">
    <property type="protein sequence ID" value="QJB42940.1"/>
    <property type="molecule type" value="Genomic_DNA"/>
</dbReference>
<proteinExistence type="predicted"/>
<dbReference type="RefSeq" id="WP_168694613.1">
    <property type="nucleotide sequence ID" value="NZ_CP051206.1"/>
</dbReference>
<name>A0A6H2BV81_DOLFA</name>
<gene>
    <name evidence="1" type="ORF">HGD76_00465</name>
</gene>
<evidence type="ECO:0000313" key="2">
    <source>
        <dbReference type="Proteomes" id="UP000502433"/>
    </source>
</evidence>
<accession>A0A6H2BV81</accession>